<keyword evidence="5 9" id="KW-0812">Transmembrane</keyword>
<evidence type="ECO:0000256" key="2">
    <source>
        <dbReference type="ARBA" id="ARBA00007651"/>
    </source>
</evidence>
<dbReference type="InterPro" id="IPR006702">
    <property type="entry name" value="CASP_dom"/>
</dbReference>
<dbReference type="OrthoDB" id="1918787at2759"/>
<evidence type="ECO:0000259" key="10">
    <source>
        <dbReference type="Pfam" id="PF04535"/>
    </source>
</evidence>
<dbReference type="Proteomes" id="UP000504621">
    <property type="component" value="Unplaced"/>
</dbReference>
<evidence type="ECO:0000256" key="5">
    <source>
        <dbReference type="ARBA" id="ARBA00022692"/>
    </source>
</evidence>
<evidence type="ECO:0000313" key="11">
    <source>
        <dbReference type="Proteomes" id="UP000504621"/>
    </source>
</evidence>
<gene>
    <name evidence="12" type="primary">LOC110424533</name>
</gene>
<organism evidence="11 12">
    <name type="scientific">Herrania umbratica</name>
    <dbReference type="NCBI Taxonomy" id="108875"/>
    <lineage>
        <taxon>Eukaryota</taxon>
        <taxon>Viridiplantae</taxon>
        <taxon>Streptophyta</taxon>
        <taxon>Embryophyta</taxon>
        <taxon>Tracheophyta</taxon>
        <taxon>Spermatophyta</taxon>
        <taxon>Magnoliopsida</taxon>
        <taxon>eudicotyledons</taxon>
        <taxon>Gunneridae</taxon>
        <taxon>Pentapetalae</taxon>
        <taxon>rosids</taxon>
        <taxon>malvids</taxon>
        <taxon>Malvales</taxon>
        <taxon>Malvaceae</taxon>
        <taxon>Byttnerioideae</taxon>
        <taxon>Herrania</taxon>
    </lineage>
</organism>
<keyword evidence="11" id="KW-1185">Reference proteome</keyword>
<sequence>MRMNGHKTPPPPPPSTLPVQLMEAKVLAENGQSEPRVGLFNAGLGSKTGVWTRGDVVLVTLRLLCMAASLTAMLFMVTARQVSTASFYGFQLQLHSKWSFSYSFEYLVGVTAAAAGYSLLQSLIGGSRLLRKSPVIPSRNQAWLTFAGDQILAYAMMSAGSAASGVTNLNRTGIRHTALPNFCKSLGSFCDHVAVSIAITFFSCVLYAASAVQDVIWLSKH</sequence>
<dbReference type="Pfam" id="PF04535">
    <property type="entry name" value="CASP_dom"/>
    <property type="match status" value="1"/>
</dbReference>
<evidence type="ECO:0000313" key="12">
    <source>
        <dbReference type="RefSeq" id="XP_021294802.1"/>
    </source>
</evidence>
<evidence type="ECO:0000256" key="7">
    <source>
        <dbReference type="ARBA" id="ARBA00023136"/>
    </source>
</evidence>
<protein>
    <recommendedName>
        <fullName evidence="9">CASP-like protein</fullName>
    </recommendedName>
</protein>
<evidence type="ECO:0000256" key="6">
    <source>
        <dbReference type="ARBA" id="ARBA00022989"/>
    </source>
</evidence>
<keyword evidence="7 9" id="KW-0472">Membrane</keyword>
<evidence type="ECO:0000256" key="9">
    <source>
        <dbReference type="RuleBase" id="RU361233"/>
    </source>
</evidence>
<accession>A0A6J1B5X2</accession>
<keyword evidence="4 9" id="KW-1003">Cell membrane</keyword>
<evidence type="ECO:0000256" key="4">
    <source>
        <dbReference type="ARBA" id="ARBA00022475"/>
    </source>
</evidence>
<dbReference type="InterPro" id="IPR006459">
    <property type="entry name" value="CASP/CASPL"/>
</dbReference>
<keyword evidence="8" id="KW-0325">Glycoprotein</keyword>
<feature type="domain" description="Casparian strip membrane protein" evidence="10">
    <location>
        <begin position="53"/>
        <end position="206"/>
    </location>
</feature>
<feature type="transmembrane region" description="Helical" evidence="9">
    <location>
        <begin position="194"/>
        <end position="218"/>
    </location>
</feature>
<dbReference type="NCBIfam" id="TIGR01569">
    <property type="entry name" value="A_tha_TIGR01569"/>
    <property type="match status" value="1"/>
</dbReference>
<name>A0A6J1B5X2_9ROSI</name>
<proteinExistence type="inferred from homology"/>
<dbReference type="RefSeq" id="XP_021294802.1">
    <property type="nucleotide sequence ID" value="XM_021439127.1"/>
</dbReference>
<feature type="transmembrane region" description="Helical" evidence="9">
    <location>
        <begin position="99"/>
        <end position="120"/>
    </location>
</feature>
<evidence type="ECO:0000256" key="3">
    <source>
        <dbReference type="ARBA" id="ARBA00011489"/>
    </source>
</evidence>
<comment type="subcellular location">
    <subcellularLocation>
        <location evidence="1 9">Cell membrane</location>
        <topology evidence="1 9">Multi-pass membrane protein</topology>
    </subcellularLocation>
</comment>
<dbReference type="AlphaFoldDB" id="A0A6J1B5X2"/>
<reference evidence="12" key="1">
    <citation type="submission" date="2025-08" db="UniProtKB">
        <authorList>
            <consortium name="RefSeq"/>
        </authorList>
    </citation>
    <scope>IDENTIFICATION</scope>
    <source>
        <tissue evidence="12">Leaf</tissue>
    </source>
</reference>
<evidence type="ECO:0000256" key="1">
    <source>
        <dbReference type="ARBA" id="ARBA00004651"/>
    </source>
</evidence>
<comment type="subunit">
    <text evidence="3 9">Homodimer and heterodimers.</text>
</comment>
<feature type="transmembrane region" description="Helical" evidence="9">
    <location>
        <begin position="56"/>
        <end position="79"/>
    </location>
</feature>
<comment type="similarity">
    <text evidence="2 9">Belongs to the Casparian strip membrane proteins (CASP) family.</text>
</comment>
<dbReference type="GO" id="GO:0005886">
    <property type="term" value="C:plasma membrane"/>
    <property type="evidence" value="ECO:0007669"/>
    <property type="project" value="UniProtKB-SubCell"/>
</dbReference>
<keyword evidence="6 9" id="KW-1133">Transmembrane helix</keyword>
<dbReference type="GeneID" id="110424533"/>
<dbReference type="PANTHER" id="PTHR33573:SF48">
    <property type="entry name" value="CASP-LIKE PROTEIN 3A1"/>
    <property type="match status" value="1"/>
</dbReference>
<comment type="caution">
    <text evidence="9">Lacks conserved residue(s) required for the propagation of feature annotation.</text>
</comment>
<evidence type="ECO:0000256" key="8">
    <source>
        <dbReference type="ARBA" id="ARBA00023180"/>
    </source>
</evidence>
<dbReference type="PANTHER" id="PTHR33573">
    <property type="entry name" value="CASP-LIKE PROTEIN 4A4"/>
    <property type="match status" value="1"/>
</dbReference>